<evidence type="ECO:0000313" key="3">
    <source>
        <dbReference type="Proteomes" id="UP001500635"/>
    </source>
</evidence>
<dbReference type="Proteomes" id="UP001500635">
    <property type="component" value="Unassembled WGS sequence"/>
</dbReference>
<dbReference type="PANTHER" id="PTHR43546">
    <property type="entry name" value="UPF0173 METAL-DEPENDENT HYDROLASE MJ1163-RELATED"/>
    <property type="match status" value="1"/>
</dbReference>
<name>A0ABP8KCC0_9ACTN</name>
<sequence>MKLTKYGHACVTIESGGTTILVDPGTFTEERVELLRSADAVLITHDHFDHYDADAIRAELAARPGLPVYAPGSVAGELDGVTEVSTGDEFTVAGIAVQAFIEPHAFIYGDQPQTPNAAFLIGGAVYHPGDTFFVPDVAIDTLLVPTSGPWVKLGEAIQFAIDAKPRRAIQIHEMLLTEMGQQMSARMIGPDGFGTVPLEILPVGGFVEV</sequence>
<dbReference type="PANTHER" id="PTHR43546:SF3">
    <property type="entry name" value="UPF0173 METAL-DEPENDENT HYDROLASE MJ1163"/>
    <property type="match status" value="1"/>
</dbReference>
<dbReference type="RefSeq" id="WP_345000359.1">
    <property type="nucleotide sequence ID" value="NZ_BAABFR010000109.1"/>
</dbReference>
<dbReference type="Gene3D" id="3.60.15.10">
    <property type="entry name" value="Ribonuclease Z/Hydroxyacylglutathione hydrolase-like"/>
    <property type="match status" value="1"/>
</dbReference>
<dbReference type="InterPro" id="IPR050114">
    <property type="entry name" value="UPF0173_UPF0282_UlaG_hydrolase"/>
</dbReference>
<comment type="caution">
    <text evidence="2">The sequence shown here is derived from an EMBL/GenBank/DDBJ whole genome shotgun (WGS) entry which is preliminary data.</text>
</comment>
<dbReference type="EMBL" id="BAABFR010000109">
    <property type="protein sequence ID" value="GAA4403474.1"/>
    <property type="molecule type" value="Genomic_DNA"/>
</dbReference>
<feature type="domain" description="Metallo-beta-lactamase" evidence="1">
    <location>
        <begin position="7"/>
        <end position="172"/>
    </location>
</feature>
<dbReference type="Pfam" id="PF13483">
    <property type="entry name" value="Lactamase_B_3"/>
    <property type="match status" value="1"/>
</dbReference>
<dbReference type="InterPro" id="IPR001279">
    <property type="entry name" value="Metallo-B-lactamas"/>
</dbReference>
<dbReference type="InterPro" id="IPR036866">
    <property type="entry name" value="RibonucZ/Hydroxyglut_hydro"/>
</dbReference>
<proteinExistence type="predicted"/>
<evidence type="ECO:0000313" key="2">
    <source>
        <dbReference type="EMBL" id="GAA4403474.1"/>
    </source>
</evidence>
<keyword evidence="3" id="KW-1185">Reference proteome</keyword>
<accession>A0ABP8KCC0</accession>
<protein>
    <submittedName>
        <fullName evidence="2">MBL fold metallo-hydrolase</fullName>
    </submittedName>
</protein>
<dbReference type="SMART" id="SM00849">
    <property type="entry name" value="Lactamase_B"/>
    <property type="match status" value="1"/>
</dbReference>
<gene>
    <name evidence="2" type="ORF">GCM10023147_44960</name>
</gene>
<reference evidence="3" key="1">
    <citation type="journal article" date="2019" name="Int. J. Syst. Evol. Microbiol.">
        <title>The Global Catalogue of Microorganisms (GCM) 10K type strain sequencing project: providing services to taxonomists for standard genome sequencing and annotation.</title>
        <authorList>
            <consortium name="The Broad Institute Genomics Platform"/>
            <consortium name="The Broad Institute Genome Sequencing Center for Infectious Disease"/>
            <person name="Wu L."/>
            <person name="Ma J."/>
        </authorList>
    </citation>
    <scope>NUCLEOTIDE SEQUENCE [LARGE SCALE GENOMIC DNA]</scope>
    <source>
        <strain evidence="3">JCM 17688</strain>
    </source>
</reference>
<evidence type="ECO:0000259" key="1">
    <source>
        <dbReference type="SMART" id="SM00849"/>
    </source>
</evidence>
<dbReference type="SUPFAM" id="SSF56281">
    <property type="entry name" value="Metallo-hydrolase/oxidoreductase"/>
    <property type="match status" value="1"/>
</dbReference>
<organism evidence="2 3">
    <name type="scientific">Tsukamurella soli</name>
    <dbReference type="NCBI Taxonomy" id="644556"/>
    <lineage>
        <taxon>Bacteria</taxon>
        <taxon>Bacillati</taxon>
        <taxon>Actinomycetota</taxon>
        <taxon>Actinomycetes</taxon>
        <taxon>Mycobacteriales</taxon>
        <taxon>Tsukamurellaceae</taxon>
        <taxon>Tsukamurella</taxon>
    </lineage>
</organism>